<sequence length="369" mass="43902">MLRNGINCIKFYWFGIFCSAIISIVVSTFLDYRVLFSKGDFYTWRVSFTIFVISVTVSDIIMLQVTALSRFLYLRIRYSIKCPLCIFPFLINSVDGKLEVKIGKKPEVVYCDFIDDEEYNRFSYEEMIRILREGIIARKIGRYIFGISVMILFLCFKPAGALIVIILLAEFEALDMIYERKFHGDNFKLRNIRRGNGALYLNKVYDDCRVENFYDNDINKNYVLGMVKRRLAKNIYDNDYTEPAYVNNILKSLFMEPEEISTSPDIKELDIVTLYVFYAIFSKNEDYVGNIRNVVLRMKLYVGQYSKLWRDYFDYFLQVIDSYQWKKELEINKKKDMILLYDCWANIPGRYRNTLLYVKNKIDDYINQI</sequence>
<dbReference type="AlphaFoldDB" id="A0A174I8E0"/>
<keyword evidence="1" id="KW-0812">Transmembrane</keyword>
<keyword evidence="1" id="KW-1133">Transmembrane helix</keyword>
<reference evidence="2 3" key="1">
    <citation type="submission" date="2015-09" db="EMBL/GenBank/DDBJ databases">
        <authorList>
            <consortium name="Pathogen Informatics"/>
        </authorList>
    </citation>
    <scope>NUCLEOTIDE SEQUENCE [LARGE SCALE GENOMIC DNA]</scope>
    <source>
        <strain evidence="2 3">2789STDY5608860</strain>
    </source>
</reference>
<evidence type="ECO:0000256" key="1">
    <source>
        <dbReference type="SAM" id="Phobius"/>
    </source>
</evidence>
<name>A0A174I8E0_9FIRM</name>
<evidence type="ECO:0000313" key="2">
    <source>
        <dbReference type="EMBL" id="CUO81345.1"/>
    </source>
</evidence>
<feature type="transmembrane region" description="Helical" evidence="1">
    <location>
        <begin position="50"/>
        <end position="73"/>
    </location>
</feature>
<dbReference type="EMBL" id="CYYW01000058">
    <property type="protein sequence ID" value="CUO81345.1"/>
    <property type="molecule type" value="Genomic_DNA"/>
</dbReference>
<proteinExistence type="predicted"/>
<protein>
    <submittedName>
        <fullName evidence="2">Uncharacterized protein</fullName>
    </submittedName>
</protein>
<feature type="transmembrane region" description="Helical" evidence="1">
    <location>
        <begin position="12"/>
        <end position="30"/>
    </location>
</feature>
<accession>A0A174I8E0</accession>
<dbReference type="RefSeq" id="WP_055225230.1">
    <property type="nucleotide sequence ID" value="NZ_CYYW01000058.1"/>
</dbReference>
<feature type="transmembrane region" description="Helical" evidence="1">
    <location>
        <begin position="143"/>
        <end position="169"/>
    </location>
</feature>
<organism evidence="2 3">
    <name type="scientific">Agathobacter rectalis</name>
    <dbReference type="NCBI Taxonomy" id="39491"/>
    <lineage>
        <taxon>Bacteria</taxon>
        <taxon>Bacillati</taxon>
        <taxon>Bacillota</taxon>
        <taxon>Clostridia</taxon>
        <taxon>Lachnospirales</taxon>
        <taxon>Lachnospiraceae</taxon>
        <taxon>Agathobacter</taxon>
    </lineage>
</organism>
<evidence type="ECO:0000313" key="3">
    <source>
        <dbReference type="Proteomes" id="UP000095384"/>
    </source>
</evidence>
<dbReference type="Proteomes" id="UP000095384">
    <property type="component" value="Unassembled WGS sequence"/>
</dbReference>
<gene>
    <name evidence="2" type="ORF">ERS852417_03146</name>
</gene>
<keyword evidence="1" id="KW-0472">Membrane</keyword>